<dbReference type="AlphaFoldDB" id="A0A9P8ARM3"/>
<evidence type="ECO:0000313" key="2">
    <source>
        <dbReference type="Proteomes" id="UP000812287"/>
    </source>
</evidence>
<dbReference type="Proteomes" id="UP000812287">
    <property type="component" value="Unassembled WGS sequence"/>
</dbReference>
<dbReference type="OrthoDB" id="2831558at2759"/>
<proteinExistence type="predicted"/>
<keyword evidence="2" id="KW-1185">Reference proteome</keyword>
<protein>
    <submittedName>
        <fullName evidence="1">Uncharacterized protein</fullName>
    </submittedName>
</protein>
<gene>
    <name evidence="1" type="ORF">BT62DRAFT_933183</name>
</gene>
<dbReference type="GeneID" id="66108805"/>
<comment type="caution">
    <text evidence="1">The sequence shown here is derived from an EMBL/GenBank/DDBJ whole genome shotgun (WGS) entry which is preliminary data.</text>
</comment>
<dbReference type="RefSeq" id="XP_043038839.1">
    <property type="nucleotide sequence ID" value="XM_043186508.1"/>
</dbReference>
<organism evidence="1 2">
    <name type="scientific">Guyanagaster necrorhizus</name>
    <dbReference type="NCBI Taxonomy" id="856835"/>
    <lineage>
        <taxon>Eukaryota</taxon>
        <taxon>Fungi</taxon>
        <taxon>Dikarya</taxon>
        <taxon>Basidiomycota</taxon>
        <taxon>Agaricomycotina</taxon>
        <taxon>Agaricomycetes</taxon>
        <taxon>Agaricomycetidae</taxon>
        <taxon>Agaricales</taxon>
        <taxon>Marasmiineae</taxon>
        <taxon>Physalacriaceae</taxon>
        <taxon>Guyanagaster</taxon>
    </lineage>
</organism>
<dbReference type="EMBL" id="MU250537">
    <property type="protein sequence ID" value="KAG7445339.1"/>
    <property type="molecule type" value="Genomic_DNA"/>
</dbReference>
<evidence type="ECO:0000313" key="1">
    <source>
        <dbReference type="EMBL" id="KAG7445339.1"/>
    </source>
</evidence>
<reference evidence="1" key="1">
    <citation type="submission" date="2020-11" db="EMBL/GenBank/DDBJ databases">
        <title>Adaptations for nitrogen fixation in a non-lichenized fungal sporocarp promotes dispersal by wood-feeding termites.</title>
        <authorList>
            <consortium name="DOE Joint Genome Institute"/>
            <person name="Koch R.A."/>
            <person name="Yoon G."/>
            <person name="Arayal U."/>
            <person name="Lail K."/>
            <person name="Amirebrahimi M."/>
            <person name="Labutti K."/>
            <person name="Lipzen A."/>
            <person name="Riley R."/>
            <person name="Barry K."/>
            <person name="Henrissat B."/>
            <person name="Grigoriev I.V."/>
            <person name="Herr J.R."/>
            <person name="Aime M.C."/>
        </authorList>
    </citation>
    <scope>NUCLEOTIDE SEQUENCE</scope>
    <source>
        <strain evidence="1">MCA 3950</strain>
    </source>
</reference>
<accession>A0A9P8ARM3</accession>
<sequence length="95" mass="11069">MLFKILRHRPLVHSAAFGLNAWLKVVYSGWFNTFDQDIGAVIKEMIFLDLDLHKQPFSQIGSLFFKEDVSPGLQSRPLYLNEKDNEEPAAERYRI</sequence>
<name>A0A9P8ARM3_9AGAR</name>